<dbReference type="Gene3D" id="2.40.30.180">
    <property type="entry name" value="Ubiquitin-activating enzyme E1, FCCH domain"/>
    <property type="match status" value="1"/>
</dbReference>
<sequence>MAYLLQKAFNGGVWSPLLEGRVDLEKYQNACYRLENFIIDPRGPAVFRPGLKYIGGTKTHSKLSRLIPFEFSVTQAYQIEFGDQYIRFKRNKAPITLTAQNITGITKANPAVVNYSGDDTYANGDRILINGVVGMIQVNNREFAVANVNVGANTFELSGINSTAYSTYASGGTVAEIYEIISPYLEADLAGIKYCQSADVLYLFHASYAPRKLSRTGHTSWTLSTINFRPPAVKEQGIKPAATLTLAAVTGVGITFTAGAAVFQTGDVKRLITSGAGRASITAFISTTQVTCDIIDDFAAVGPIASQSWSLLGSPTGEITPSIDKPVGAICTVISTGESETFTNLLDHPNPANNNWLVSGLGTSEYYIVNTAAFYSATEPNAVYINGVAAVKGTLGSLGITQWGWGNNDALGYNTIYIRLSDGADPDTKSTWIVPDDDFIKRSLIAATANLFRSADVGKYIRIHGGLIKIASYTSATEVKGEILKELTAVTEAASWTLESDVWNSTNGYPSCGTFFEERLCLAGSPAYPETLWGSVVGDYENHTPGVDDSDAYEFTMTGREVSEISWIEPDEYLLIGSAGKISRLGPDDTGQALTPLNVIAKRQIPWGCADILPVAVDNAVLYVQRTGFDNTKGLSLGELTWTWEKEKYVAPDLTLLAEHITGTGIKGVAFQRKPHTILWCYTAAGVLIAMTYIRDQDVIAWHKHPIDGTIESLSAIPGGGYTEIWAIVNRTINGATVRNVELMEAPFNDTPADYISNKGLNAFFVDSGTTYNGAAATVISGLSHLEGKAVAVLADGSMVAGKTVSGGKITLPVSASVVHVGLPYTGTIQTMRLDTQLRDGTFQGRVKKIHEINVRVYRSGPFKIGRDANNLDACFDRDATITMGSPYDLFTGDIPIGFDDSWNKEARIMIVQDKPMPLTVVALISEVSV</sequence>
<evidence type="ECO:0000313" key="1">
    <source>
        <dbReference type="EMBL" id="QJH98897.1"/>
    </source>
</evidence>
<dbReference type="InterPro" id="IPR042302">
    <property type="entry name" value="E1_FCCH_sf"/>
</dbReference>
<protein>
    <submittedName>
        <fullName evidence="1">Putative tail tubular protein</fullName>
    </submittedName>
</protein>
<proteinExistence type="predicted"/>
<dbReference type="EMBL" id="MT144757">
    <property type="protein sequence ID" value="QJH98897.1"/>
    <property type="molecule type" value="Genomic_DNA"/>
</dbReference>
<name>A0A6M3XNH3_9ZZZZ</name>
<dbReference type="AlphaFoldDB" id="A0A6M3XNH3"/>
<reference evidence="1" key="1">
    <citation type="submission" date="2020-03" db="EMBL/GenBank/DDBJ databases">
        <title>The deep terrestrial virosphere.</title>
        <authorList>
            <person name="Holmfeldt K."/>
            <person name="Nilsson E."/>
            <person name="Simone D."/>
            <person name="Lopez-Fernandez M."/>
            <person name="Wu X."/>
            <person name="de Brujin I."/>
            <person name="Lundin D."/>
            <person name="Andersson A."/>
            <person name="Bertilsson S."/>
            <person name="Dopson M."/>
        </authorList>
    </citation>
    <scope>NUCLEOTIDE SEQUENCE</scope>
    <source>
        <strain evidence="1">TM448B01419</strain>
    </source>
</reference>
<accession>A0A6M3XNH3</accession>
<gene>
    <name evidence="1" type="ORF">TM448B01419_0006</name>
</gene>
<organism evidence="1">
    <name type="scientific">viral metagenome</name>
    <dbReference type="NCBI Taxonomy" id="1070528"/>
    <lineage>
        <taxon>unclassified sequences</taxon>
        <taxon>metagenomes</taxon>
        <taxon>organismal metagenomes</taxon>
    </lineage>
</organism>